<dbReference type="Proteomes" id="UP000789366">
    <property type="component" value="Unassembled WGS sequence"/>
</dbReference>
<reference evidence="1" key="1">
    <citation type="submission" date="2021-06" db="EMBL/GenBank/DDBJ databases">
        <authorList>
            <person name="Kallberg Y."/>
            <person name="Tangrot J."/>
            <person name="Rosling A."/>
        </authorList>
    </citation>
    <scope>NUCLEOTIDE SEQUENCE</scope>
    <source>
        <strain evidence="1">28 12/20/2015</strain>
    </source>
</reference>
<name>A0ACA9KW09_9GLOM</name>
<organism evidence="1 2">
    <name type="scientific">Cetraspora pellucida</name>
    <dbReference type="NCBI Taxonomy" id="1433469"/>
    <lineage>
        <taxon>Eukaryota</taxon>
        <taxon>Fungi</taxon>
        <taxon>Fungi incertae sedis</taxon>
        <taxon>Mucoromycota</taxon>
        <taxon>Glomeromycotina</taxon>
        <taxon>Glomeromycetes</taxon>
        <taxon>Diversisporales</taxon>
        <taxon>Gigasporaceae</taxon>
        <taxon>Cetraspora</taxon>
    </lineage>
</organism>
<gene>
    <name evidence="1" type="ORF">SPELUC_LOCUS2700</name>
</gene>
<sequence length="63" mass="7519">MSEYYIGINQVLSSRSYSSETHSEAINKSQFYSIMILDQQEEQYNFEILTEQDKESIYCNKTY</sequence>
<protein>
    <submittedName>
        <fullName evidence="1">5027_t:CDS:1</fullName>
    </submittedName>
</protein>
<comment type="caution">
    <text evidence="1">The sequence shown here is derived from an EMBL/GenBank/DDBJ whole genome shotgun (WGS) entry which is preliminary data.</text>
</comment>
<accession>A0ACA9KW09</accession>
<evidence type="ECO:0000313" key="1">
    <source>
        <dbReference type="EMBL" id="CAG8494199.1"/>
    </source>
</evidence>
<keyword evidence="2" id="KW-1185">Reference proteome</keyword>
<dbReference type="EMBL" id="CAJVPW010001884">
    <property type="protein sequence ID" value="CAG8494199.1"/>
    <property type="molecule type" value="Genomic_DNA"/>
</dbReference>
<proteinExistence type="predicted"/>
<evidence type="ECO:0000313" key="2">
    <source>
        <dbReference type="Proteomes" id="UP000789366"/>
    </source>
</evidence>